<dbReference type="Proteomes" id="UP000291422">
    <property type="component" value="Unassembled WGS sequence"/>
</dbReference>
<name>A0A4V1WPK3_ALTAL</name>
<gene>
    <name evidence="4" type="ORF">AA0117_g12968</name>
</gene>
<feature type="compositionally biased region" description="Polar residues" evidence="1">
    <location>
        <begin position="302"/>
        <end position="315"/>
    </location>
</feature>
<dbReference type="VEuPathDB" id="FungiDB:CC77DRAFT_941149"/>
<proteinExistence type="predicted"/>
<evidence type="ECO:0000259" key="3">
    <source>
        <dbReference type="Pfam" id="PF24320"/>
    </source>
</evidence>
<evidence type="ECO:0000256" key="1">
    <source>
        <dbReference type="SAM" id="MobiDB-lite"/>
    </source>
</evidence>
<feature type="signal peptide" evidence="2">
    <location>
        <begin position="1"/>
        <end position="21"/>
    </location>
</feature>
<accession>A0A4V1WPK3</accession>
<evidence type="ECO:0000313" key="5">
    <source>
        <dbReference type="Proteomes" id="UP000291422"/>
    </source>
</evidence>
<protein>
    <recommendedName>
        <fullName evidence="3">DUF7492 domain-containing protein</fullName>
    </recommendedName>
</protein>
<comment type="caution">
    <text evidence="4">The sequence shown here is derived from an EMBL/GenBank/DDBJ whole genome shotgun (WGS) entry which is preliminary data.</text>
</comment>
<keyword evidence="2" id="KW-0732">Signal</keyword>
<evidence type="ECO:0000313" key="4">
    <source>
        <dbReference type="EMBL" id="RYN61625.1"/>
    </source>
</evidence>
<reference evidence="5" key="1">
    <citation type="journal article" date="2019" name="bioRxiv">
        <title>Genomics, evolutionary history and diagnostics of the Alternaria alternata species group including apple and Asian pear pathotypes.</title>
        <authorList>
            <person name="Armitage A.D."/>
            <person name="Cockerton H.M."/>
            <person name="Sreenivasaprasad S."/>
            <person name="Woodhall J.W."/>
            <person name="Lane C.R."/>
            <person name="Harrison R.J."/>
            <person name="Clarkson J.P."/>
        </authorList>
    </citation>
    <scope>NUCLEOTIDE SEQUENCE [LARGE SCALE GENOMIC DNA]</scope>
    <source>
        <strain evidence="5">FERA 1177</strain>
    </source>
</reference>
<sequence length="332" mass="36378">MRYQALATLFVLTANWANAHSWVEQLVNIAPNGSYVASFGYPRGFVDKTADGSFDQEANEWLLPPARTPPFINEADLLCHPSQRVPNQAGSFSRLQSSPGNVIAIRYAENGHVTVPGGGIGLVGKPEKGGTVFVFGTKQPRPDETLQNVLHWTHDGKGSDRRGRLLTSQNFDDDRCYQLRADHTALGEARRLQTPNPRPEQPGSDHELLCETNVRLPDEVTVGQPYTLYWVWQWPTAPQPDPSLSNGQDEYYTSCIDVDIVPDLPLGQSGTVLHDQDPMTTAVPNFESRTALTVDPLALSSQASFGRPTGTSSQPPAVDQAVTALHPRRTST</sequence>
<dbReference type="EMBL" id="PDXD01000107">
    <property type="protein sequence ID" value="RYN61625.1"/>
    <property type="molecule type" value="Genomic_DNA"/>
</dbReference>
<feature type="region of interest" description="Disordered" evidence="1">
    <location>
        <begin position="302"/>
        <end position="332"/>
    </location>
</feature>
<dbReference type="AlphaFoldDB" id="A0A4V1WPK3"/>
<organism evidence="4 5">
    <name type="scientific">Alternaria alternata</name>
    <name type="common">Alternaria rot fungus</name>
    <name type="synonym">Torula alternata</name>
    <dbReference type="NCBI Taxonomy" id="5599"/>
    <lineage>
        <taxon>Eukaryota</taxon>
        <taxon>Fungi</taxon>
        <taxon>Dikarya</taxon>
        <taxon>Ascomycota</taxon>
        <taxon>Pezizomycotina</taxon>
        <taxon>Dothideomycetes</taxon>
        <taxon>Pleosporomycetidae</taxon>
        <taxon>Pleosporales</taxon>
        <taxon>Pleosporineae</taxon>
        <taxon>Pleosporaceae</taxon>
        <taxon>Alternaria</taxon>
        <taxon>Alternaria sect. Alternaria</taxon>
        <taxon>Alternaria alternata complex</taxon>
    </lineage>
</organism>
<dbReference type="Pfam" id="PF24320">
    <property type="entry name" value="DUF7492"/>
    <property type="match status" value="1"/>
</dbReference>
<dbReference type="InterPro" id="IPR055915">
    <property type="entry name" value="DUF7492"/>
</dbReference>
<feature type="chain" id="PRO_5020407222" description="DUF7492 domain-containing protein" evidence="2">
    <location>
        <begin position="22"/>
        <end position="332"/>
    </location>
</feature>
<feature type="domain" description="DUF7492" evidence="3">
    <location>
        <begin position="17"/>
        <end position="263"/>
    </location>
</feature>
<evidence type="ECO:0000256" key="2">
    <source>
        <dbReference type="SAM" id="SignalP"/>
    </source>
</evidence>